<feature type="domain" description="BED-type" evidence="5">
    <location>
        <begin position="3"/>
        <end position="58"/>
    </location>
</feature>
<dbReference type="PANTHER" id="PTHR32166:SF115">
    <property type="entry name" value="DUF659 DOMAIN-CONTAINING PROTEIN"/>
    <property type="match status" value="1"/>
</dbReference>
<dbReference type="PANTHER" id="PTHR32166">
    <property type="entry name" value="OSJNBA0013A04.12 PROTEIN"/>
    <property type="match status" value="1"/>
</dbReference>
<dbReference type="Proteomes" id="UP000235220">
    <property type="component" value="Chromosome 1"/>
</dbReference>
<gene>
    <name evidence="7 8" type="primary">LOC109010137</name>
</gene>
<evidence type="ECO:0000313" key="6">
    <source>
        <dbReference type="Proteomes" id="UP000235220"/>
    </source>
</evidence>
<dbReference type="SUPFAM" id="SSF53098">
    <property type="entry name" value="Ribonuclease H-like"/>
    <property type="match status" value="1"/>
</dbReference>
<dbReference type="GO" id="GO:0003677">
    <property type="term" value="F:DNA binding"/>
    <property type="evidence" value="ECO:0007669"/>
    <property type="project" value="InterPro"/>
</dbReference>
<dbReference type="RefSeq" id="XP_035548648.1">
    <property type="nucleotide sequence ID" value="XM_035692755.1"/>
</dbReference>
<evidence type="ECO:0000256" key="3">
    <source>
        <dbReference type="ARBA" id="ARBA00022833"/>
    </source>
</evidence>
<evidence type="ECO:0000256" key="2">
    <source>
        <dbReference type="ARBA" id="ARBA00022771"/>
    </source>
</evidence>
<dbReference type="InterPro" id="IPR003656">
    <property type="entry name" value="Znf_BED"/>
</dbReference>
<dbReference type="GO" id="GO:0008270">
    <property type="term" value="F:zinc ion binding"/>
    <property type="evidence" value="ECO:0007669"/>
    <property type="project" value="UniProtKB-KW"/>
</dbReference>
<dbReference type="RefSeq" id="XP_018846416.2">
    <property type="nucleotide sequence ID" value="XM_018990871.2"/>
</dbReference>
<dbReference type="OrthoDB" id="1936364at2759"/>
<proteinExistence type="predicted"/>
<name>A0A2I4GR90_JUGRE</name>
<dbReference type="GeneID" id="109010137"/>
<organism evidence="6 7">
    <name type="scientific">Juglans regia</name>
    <name type="common">English walnut</name>
    <dbReference type="NCBI Taxonomy" id="51240"/>
    <lineage>
        <taxon>Eukaryota</taxon>
        <taxon>Viridiplantae</taxon>
        <taxon>Streptophyta</taxon>
        <taxon>Embryophyta</taxon>
        <taxon>Tracheophyta</taxon>
        <taxon>Spermatophyta</taxon>
        <taxon>Magnoliopsida</taxon>
        <taxon>eudicotyledons</taxon>
        <taxon>Gunneridae</taxon>
        <taxon>Pentapetalae</taxon>
        <taxon>rosids</taxon>
        <taxon>fabids</taxon>
        <taxon>Fagales</taxon>
        <taxon>Juglandaceae</taxon>
        <taxon>Juglans</taxon>
    </lineage>
</organism>
<dbReference type="InterPro" id="IPR012337">
    <property type="entry name" value="RNaseH-like_sf"/>
</dbReference>
<keyword evidence="6" id="KW-1185">Reference proteome</keyword>
<evidence type="ECO:0000259" key="5">
    <source>
        <dbReference type="PROSITE" id="PS50808"/>
    </source>
</evidence>
<accession>A0A2I4GR90</accession>
<evidence type="ECO:0000256" key="4">
    <source>
        <dbReference type="PROSITE-ProRule" id="PRU00027"/>
    </source>
</evidence>
<reference evidence="7 8" key="1">
    <citation type="submission" date="2025-04" db="UniProtKB">
        <authorList>
            <consortium name="RefSeq"/>
        </authorList>
    </citation>
    <scope>IDENTIFICATION</scope>
    <source>
        <tissue evidence="7 8">Leaves</tissue>
    </source>
</reference>
<dbReference type="PROSITE" id="PS50808">
    <property type="entry name" value="ZF_BED"/>
    <property type="match status" value="1"/>
</dbReference>
<evidence type="ECO:0000313" key="8">
    <source>
        <dbReference type="RefSeq" id="XP_035548648.1"/>
    </source>
</evidence>
<evidence type="ECO:0000256" key="1">
    <source>
        <dbReference type="ARBA" id="ARBA00022723"/>
    </source>
</evidence>
<dbReference type="AlphaFoldDB" id="A0A2I4GR90"/>
<dbReference type="STRING" id="51240.A0A2I4GR90"/>
<dbReference type="KEGG" id="jre:109010137"/>
<sequence length="699" mass="81757">MVRPKDQFWVYAEDLKNGRFSCNFCHLQFPGGISRIKWHLSGRKCHDIKVCEQVPRHIQLEVRKVLDTPNKIKADRSSLVEDENHSILSVPSRCPNLYTENDSILVGQNNNNVREGDNLSTPASSSRAQNACNKKDKYCQEVLDEQLAKLCFFFGIHPKAVVSPIFEDFVKSIVEFGPGYQPPSPFTLGTELMSNVEMKAKKYVEDLINDSFQANCTLMVNIWIDYNDFNEDRNNRVDIFVYSQRGVVCLKSCNYGLREGIQEAISSTIEFLDPSHIVQLIYNDYEDHHYLNCEFSTIRNTVLENHPWICVNHCPVVVIKDFLYEMRSWSKLRSLIGLVRLILSYTYHHSNMSFRRGKKRPKEDYASIIFMFKSVLEVEDELKAVQFSMITLSSDRVKLLDEQNVAEHLRCAKFIDYIIRRKQFWSRVKAVAQVLFLMFQTRCLVNREDSSIGYLYEMIERVSDGIDKSRNYDCFLYDFIGERFFDMRRKIIHPIHAAAAFLNPAYMCSDNFKENVEMIDGINYVFENMVESEEKEAFTKEVQQYRTKMPKLFTAQAITMLKTCHPRIWWDYCGKHTPVLRKHAIGILCQPCSTSVCKRYQVPQGDWRSEDNWSVQVNTMIMSMNNYSESLRLEPIILDKLGGGEDDDALKDVEELVDKYYMDHVLTRFTDDTIVDRMIEDWRLSWLDNFSSFPYLYGI</sequence>
<evidence type="ECO:0000313" key="7">
    <source>
        <dbReference type="RefSeq" id="XP_018846416.2"/>
    </source>
</evidence>
<keyword evidence="2 4" id="KW-0863">Zinc-finger</keyword>
<keyword evidence="1" id="KW-0479">Metal-binding</keyword>
<protein>
    <submittedName>
        <fullName evidence="7 8">Uncharacterized protein LOC109010137 isoform X1</fullName>
    </submittedName>
</protein>
<keyword evidence="3" id="KW-0862">Zinc</keyword>